<proteinExistence type="predicted"/>
<evidence type="ECO:0000313" key="11">
    <source>
        <dbReference type="EMBL" id="PSS12318.1"/>
    </source>
</evidence>
<dbReference type="GO" id="GO:0004930">
    <property type="term" value="F:G protein-coupled receptor activity"/>
    <property type="evidence" value="ECO:0007669"/>
    <property type="project" value="UniProtKB-KW"/>
</dbReference>
<dbReference type="PANTHER" id="PTHR23112">
    <property type="entry name" value="G PROTEIN-COUPLED RECEPTOR 157-RELATED"/>
    <property type="match status" value="1"/>
</dbReference>
<accession>A0A2T3AUJ1</accession>
<keyword evidence="6" id="KW-0675">Receptor</keyword>
<organism evidence="11 12">
    <name type="scientific">Amorphotheca resinae ATCC 22711</name>
    <dbReference type="NCBI Taxonomy" id="857342"/>
    <lineage>
        <taxon>Eukaryota</taxon>
        <taxon>Fungi</taxon>
        <taxon>Dikarya</taxon>
        <taxon>Ascomycota</taxon>
        <taxon>Pezizomycotina</taxon>
        <taxon>Leotiomycetes</taxon>
        <taxon>Helotiales</taxon>
        <taxon>Amorphothecaceae</taxon>
        <taxon>Amorphotheca</taxon>
    </lineage>
</organism>
<feature type="transmembrane region" description="Helical" evidence="9">
    <location>
        <begin position="12"/>
        <end position="37"/>
    </location>
</feature>
<feature type="transmembrane region" description="Helical" evidence="9">
    <location>
        <begin position="169"/>
        <end position="189"/>
    </location>
</feature>
<comment type="subcellular location">
    <subcellularLocation>
        <location evidence="1">Membrane</location>
        <topology evidence="1">Multi-pass membrane protein</topology>
    </subcellularLocation>
</comment>
<dbReference type="InterPro" id="IPR017981">
    <property type="entry name" value="GPCR_2-like_7TM"/>
</dbReference>
<dbReference type="EMBL" id="KZ679015">
    <property type="protein sequence ID" value="PSS12318.1"/>
    <property type="molecule type" value="Genomic_DNA"/>
</dbReference>
<protein>
    <recommendedName>
        <fullName evidence="10">G-protein coupled receptors family 2 profile 2 domain-containing protein</fullName>
    </recommendedName>
</protein>
<dbReference type="PROSITE" id="PS50261">
    <property type="entry name" value="G_PROTEIN_RECEP_F2_4"/>
    <property type="match status" value="1"/>
</dbReference>
<dbReference type="STRING" id="857342.A0A2T3AUJ1"/>
<dbReference type="Proteomes" id="UP000241818">
    <property type="component" value="Unassembled WGS sequence"/>
</dbReference>
<dbReference type="AlphaFoldDB" id="A0A2T3AUJ1"/>
<sequence>MGGLTGQQVDALIVIERVTACISVIGTLFLITTFILFKGFRTLSNTLIFYASFANLFANIAALIGGSALTKLSSPLCQFQGFLLEMFMQSDPMWSLAMAVNVYLVFFQRFDAIRLKKLYPVYGLLCYGIPFIPAMVCLLYKNGKGDIYGNATLWCWIDNTWAPIRIYSYYAPIWFCILLAIIIYIRVGIEIFQKRSQLRAIGDNVSGTLDSSNSPPEPFSGLRTTEVEVTHDFWNGGRTTRPMPTYNQNEKGSRDPHHYSITISAHDRPSAPSRFAIASRRPSSMDKVKWSYTKVAMLFAISILVTWVPGFWNTVIYFTTSLSVCKGIWARFRGRMEIDAGKSGMLGIVHLGRRDKETDSMVELSTHRDDGSGRDSFWANKQEFADTR</sequence>
<dbReference type="Pfam" id="PF00002">
    <property type="entry name" value="7tm_2"/>
    <property type="match status" value="1"/>
</dbReference>
<dbReference type="RefSeq" id="XP_024718316.1">
    <property type="nucleotide sequence ID" value="XM_024865499.1"/>
</dbReference>
<keyword evidence="5 9" id="KW-0472">Membrane</keyword>
<evidence type="ECO:0000256" key="5">
    <source>
        <dbReference type="ARBA" id="ARBA00023136"/>
    </source>
</evidence>
<dbReference type="InterPro" id="IPR000832">
    <property type="entry name" value="GPCR_2_secretin-like"/>
</dbReference>
<dbReference type="GO" id="GO:0007166">
    <property type="term" value="P:cell surface receptor signaling pathway"/>
    <property type="evidence" value="ECO:0007669"/>
    <property type="project" value="InterPro"/>
</dbReference>
<feature type="transmembrane region" description="Helical" evidence="9">
    <location>
        <begin position="122"/>
        <end position="141"/>
    </location>
</feature>
<evidence type="ECO:0000256" key="7">
    <source>
        <dbReference type="ARBA" id="ARBA00023224"/>
    </source>
</evidence>
<evidence type="ECO:0000256" key="2">
    <source>
        <dbReference type="ARBA" id="ARBA00022692"/>
    </source>
</evidence>
<reference evidence="11 12" key="1">
    <citation type="journal article" date="2018" name="New Phytol.">
        <title>Comparative genomics and transcriptomics depict ericoid mycorrhizal fungi as versatile saprotrophs and plant mutualists.</title>
        <authorList>
            <person name="Martino E."/>
            <person name="Morin E."/>
            <person name="Grelet G.A."/>
            <person name="Kuo A."/>
            <person name="Kohler A."/>
            <person name="Daghino S."/>
            <person name="Barry K.W."/>
            <person name="Cichocki N."/>
            <person name="Clum A."/>
            <person name="Dockter R.B."/>
            <person name="Hainaut M."/>
            <person name="Kuo R.C."/>
            <person name="LaButti K."/>
            <person name="Lindahl B.D."/>
            <person name="Lindquist E.A."/>
            <person name="Lipzen A."/>
            <person name="Khouja H.R."/>
            <person name="Magnuson J."/>
            <person name="Murat C."/>
            <person name="Ohm R.A."/>
            <person name="Singer S.W."/>
            <person name="Spatafora J.W."/>
            <person name="Wang M."/>
            <person name="Veneault-Fourrey C."/>
            <person name="Henrissat B."/>
            <person name="Grigoriev I.V."/>
            <person name="Martin F.M."/>
            <person name="Perotto S."/>
        </authorList>
    </citation>
    <scope>NUCLEOTIDE SEQUENCE [LARGE SCALE GENOMIC DNA]</scope>
    <source>
        <strain evidence="11 12">ATCC 22711</strain>
    </source>
</reference>
<dbReference type="SUPFAM" id="SSF81321">
    <property type="entry name" value="Family A G protein-coupled receptor-like"/>
    <property type="match status" value="1"/>
</dbReference>
<evidence type="ECO:0000256" key="9">
    <source>
        <dbReference type="SAM" id="Phobius"/>
    </source>
</evidence>
<feature type="domain" description="G-protein coupled receptors family 2 profile 2" evidence="10">
    <location>
        <begin position="12"/>
        <end position="196"/>
    </location>
</feature>
<dbReference type="GeneID" id="36573580"/>
<dbReference type="Gene3D" id="1.20.1070.10">
    <property type="entry name" value="Rhodopsin 7-helix transmembrane proteins"/>
    <property type="match status" value="1"/>
</dbReference>
<keyword evidence="4" id="KW-0297">G-protein coupled receptor</keyword>
<feature type="transmembrane region" description="Helical" evidence="9">
    <location>
        <begin position="92"/>
        <end position="110"/>
    </location>
</feature>
<dbReference type="PRINTS" id="PR02000">
    <property type="entry name" value="GCR1PLANT"/>
</dbReference>
<evidence type="ECO:0000259" key="10">
    <source>
        <dbReference type="PROSITE" id="PS50261"/>
    </source>
</evidence>
<dbReference type="InterPro" id="IPR022343">
    <property type="entry name" value="GCR1-cAMP_receptor"/>
</dbReference>
<dbReference type="GO" id="GO:0007189">
    <property type="term" value="P:adenylate cyclase-activating G protein-coupled receptor signaling pathway"/>
    <property type="evidence" value="ECO:0007669"/>
    <property type="project" value="TreeGrafter"/>
</dbReference>
<evidence type="ECO:0000256" key="4">
    <source>
        <dbReference type="ARBA" id="ARBA00023040"/>
    </source>
</evidence>
<feature type="transmembrane region" description="Helical" evidence="9">
    <location>
        <begin position="49"/>
        <end position="72"/>
    </location>
</feature>
<dbReference type="PRINTS" id="PR02001">
    <property type="entry name" value="GCR1CAMPR"/>
</dbReference>
<feature type="region of interest" description="Disordered" evidence="8">
    <location>
        <begin position="360"/>
        <end position="388"/>
    </location>
</feature>
<keyword evidence="3 9" id="KW-1133">Transmembrane helix</keyword>
<evidence type="ECO:0000313" key="12">
    <source>
        <dbReference type="Proteomes" id="UP000241818"/>
    </source>
</evidence>
<keyword evidence="12" id="KW-1185">Reference proteome</keyword>
<dbReference type="InterPro" id="IPR022340">
    <property type="entry name" value="GPCR_GCR1_put"/>
</dbReference>
<feature type="compositionally biased region" description="Basic and acidic residues" evidence="8">
    <location>
        <begin position="360"/>
        <end position="373"/>
    </location>
</feature>
<gene>
    <name evidence="11" type="ORF">M430DRAFT_270156</name>
</gene>
<dbReference type="GO" id="GO:0005886">
    <property type="term" value="C:plasma membrane"/>
    <property type="evidence" value="ECO:0007669"/>
    <property type="project" value="TreeGrafter"/>
</dbReference>
<evidence type="ECO:0000256" key="1">
    <source>
        <dbReference type="ARBA" id="ARBA00004141"/>
    </source>
</evidence>
<dbReference type="InParanoid" id="A0A2T3AUJ1"/>
<feature type="transmembrane region" description="Helical" evidence="9">
    <location>
        <begin position="290"/>
        <end position="308"/>
    </location>
</feature>
<dbReference type="PANTHER" id="PTHR23112:SF0">
    <property type="entry name" value="TRANSMEMBRANE PROTEIN 116"/>
    <property type="match status" value="1"/>
</dbReference>
<evidence type="ECO:0000256" key="3">
    <source>
        <dbReference type="ARBA" id="ARBA00022989"/>
    </source>
</evidence>
<dbReference type="OrthoDB" id="18453at2759"/>
<keyword evidence="7" id="KW-0807">Transducer</keyword>
<name>A0A2T3AUJ1_AMORE</name>
<evidence type="ECO:0000256" key="8">
    <source>
        <dbReference type="SAM" id="MobiDB-lite"/>
    </source>
</evidence>
<evidence type="ECO:0000256" key="6">
    <source>
        <dbReference type="ARBA" id="ARBA00023170"/>
    </source>
</evidence>
<keyword evidence="2 9" id="KW-0812">Transmembrane</keyword>